<dbReference type="CDD" id="cd03801">
    <property type="entry name" value="GT4_PimA-like"/>
    <property type="match status" value="1"/>
</dbReference>
<dbReference type="InterPro" id="IPR001296">
    <property type="entry name" value="Glyco_trans_1"/>
</dbReference>
<gene>
    <name evidence="3" type="ORF">ACFQY0_13010</name>
</gene>
<feature type="domain" description="Glycosyl transferase family 1" evidence="2">
    <location>
        <begin position="196"/>
        <end position="359"/>
    </location>
</feature>
<evidence type="ECO:0000313" key="3">
    <source>
        <dbReference type="EMBL" id="MFC7338106.1"/>
    </source>
</evidence>
<dbReference type="SUPFAM" id="SSF53756">
    <property type="entry name" value="UDP-Glycosyltransferase/glycogen phosphorylase"/>
    <property type="match status" value="1"/>
</dbReference>
<dbReference type="EMBL" id="JBHTBS010000006">
    <property type="protein sequence ID" value="MFC7338106.1"/>
    <property type="molecule type" value="Genomic_DNA"/>
</dbReference>
<dbReference type="Pfam" id="PF00534">
    <property type="entry name" value="Glycos_transf_1"/>
    <property type="match status" value="1"/>
</dbReference>
<dbReference type="GO" id="GO:0016757">
    <property type="term" value="F:glycosyltransferase activity"/>
    <property type="evidence" value="ECO:0007669"/>
    <property type="project" value="UniProtKB-KW"/>
</dbReference>
<evidence type="ECO:0000259" key="2">
    <source>
        <dbReference type="Pfam" id="PF00534"/>
    </source>
</evidence>
<dbReference type="PANTHER" id="PTHR12526:SF638">
    <property type="entry name" value="SPORE COAT PROTEIN SA"/>
    <property type="match status" value="1"/>
</dbReference>
<accession>A0ABW2LAM4</accession>
<feature type="transmembrane region" description="Helical" evidence="1">
    <location>
        <begin position="68"/>
        <end position="87"/>
    </location>
</feature>
<protein>
    <submittedName>
        <fullName evidence="3">Glycosyltransferase family 4 protein</fullName>
        <ecNumber evidence="3">2.4.-.-</ecNumber>
    </submittedName>
</protein>
<name>A0ABW2LAM4_9BACT</name>
<dbReference type="RefSeq" id="WP_379713055.1">
    <property type="nucleotide sequence ID" value="NZ_JBHTBS010000006.1"/>
</dbReference>
<sequence length="382" mass="43450">MTESHSGLLLFCPSSFGGIADYAHHQAEALGRRGIPVLMLCPPDYPHRAVAYRQERCLPAGGKRSKLLLFRLMTPVWLLLGAYIILVRQIRERGCKRVLLASYGEYLAPLWAWRMRRLRRLGVRFGAVVHDPVRDFVLGPNWWHRWSISEGYSFLDAVFLHHPIELDTGVRKFDLEQTVIPHGPYFFPEANRSRVETRAALKIPQQAKVFLSFGHLRDGKNLDLILEALSTLPQAYLLVVGTEAGTGHVRSEDYQKQAERLGVDDRCRWKVGFASPEEVADYFEAADFALLTYEARFRSASGVLNVAARYRRPVVASCGESNLSTAVKNYQLGPWVEPDRADEIARGMREILDQGAAPEWERYLEENSWEKNAELVSRALDL</sequence>
<dbReference type="EC" id="2.4.-.-" evidence="3"/>
<keyword evidence="4" id="KW-1185">Reference proteome</keyword>
<evidence type="ECO:0000256" key="1">
    <source>
        <dbReference type="SAM" id="Phobius"/>
    </source>
</evidence>
<evidence type="ECO:0000313" key="4">
    <source>
        <dbReference type="Proteomes" id="UP001596472"/>
    </source>
</evidence>
<comment type="caution">
    <text evidence="3">The sequence shown here is derived from an EMBL/GenBank/DDBJ whole genome shotgun (WGS) entry which is preliminary data.</text>
</comment>
<keyword evidence="3" id="KW-0328">Glycosyltransferase</keyword>
<dbReference type="Proteomes" id="UP001596472">
    <property type="component" value="Unassembled WGS sequence"/>
</dbReference>
<keyword evidence="1" id="KW-1133">Transmembrane helix</keyword>
<keyword evidence="1" id="KW-0472">Membrane</keyword>
<keyword evidence="3" id="KW-0808">Transferase</keyword>
<dbReference type="Gene3D" id="3.40.50.2000">
    <property type="entry name" value="Glycogen Phosphorylase B"/>
    <property type="match status" value="2"/>
</dbReference>
<reference evidence="4" key="1">
    <citation type="journal article" date="2019" name="Int. J. Syst. Evol. Microbiol.">
        <title>The Global Catalogue of Microorganisms (GCM) 10K type strain sequencing project: providing services to taxonomists for standard genome sequencing and annotation.</title>
        <authorList>
            <consortium name="The Broad Institute Genomics Platform"/>
            <consortium name="The Broad Institute Genome Sequencing Center for Infectious Disease"/>
            <person name="Wu L."/>
            <person name="Ma J."/>
        </authorList>
    </citation>
    <scope>NUCLEOTIDE SEQUENCE [LARGE SCALE GENOMIC DNA]</scope>
    <source>
        <strain evidence="4">CGMCC 4.1467</strain>
    </source>
</reference>
<keyword evidence="1" id="KW-0812">Transmembrane</keyword>
<organism evidence="3 4">
    <name type="scientific">Haloferula chungangensis</name>
    <dbReference type="NCBI Taxonomy" id="1048331"/>
    <lineage>
        <taxon>Bacteria</taxon>
        <taxon>Pseudomonadati</taxon>
        <taxon>Verrucomicrobiota</taxon>
        <taxon>Verrucomicrobiia</taxon>
        <taxon>Verrucomicrobiales</taxon>
        <taxon>Verrucomicrobiaceae</taxon>
        <taxon>Haloferula</taxon>
    </lineage>
</organism>
<proteinExistence type="predicted"/>
<dbReference type="PANTHER" id="PTHR12526">
    <property type="entry name" value="GLYCOSYLTRANSFERASE"/>
    <property type="match status" value="1"/>
</dbReference>